<comment type="similarity">
    <text evidence="6">Belongs to the TPP enzyme family. MenD subfamily.</text>
</comment>
<dbReference type="Pfam" id="PF16582">
    <property type="entry name" value="TPP_enzyme_M_2"/>
    <property type="match status" value="1"/>
</dbReference>
<feature type="domain" description="Menaquinone biosynthesis protein MenD middle" evidence="8">
    <location>
        <begin position="215"/>
        <end position="392"/>
    </location>
</feature>
<sequence>MILQPVVNIAEICARKGVKQVVLSPGSRCAPLTIAFARHPKLSVRTVSDERAAAFIALGMALTTGKPTVLICTSGTAALNYAPAVAEAFFQQVPLLVLTADRPPEWIDQLDGQTIRQQHVFGQHIKRSYTFPVDLQHPDAVWQSERTVSEALNEAAAFPAGPVHINVPLREPFYPAPGEALEYNAKVKVIEEEPQAYGLTEMQALRLQQEILKYKRILMLAGHGQRDAELLKRIKAFADTTGAVVVGDIISNVHELPNAVRHQDAIFANTDQALLRQLQPDLLITFGKSIISKALKLYLRKNKPQAHWHLQPAGAVADTFQSLTKIIRCTPYSFFAGMAGSIKNDVAFVQAWKKASGATTKFLQQFTTEAAFGELAVVARVLQLLPKHSNLHLANSMSVRYANIVGLQAEKRVEVFANRGTSGIDGSTSTTVGCALTSSGITTLLTGDLAFFYDRNGLWHNYLPGNLRIVLLNNHAGGIFRIIDGPKQQPELAPYFETHQALDAENTARDFGLGYTAVRSLQELEQALPSFFSEKAGAGILEVFTDSPANAEAFEQYRMAVRALPLG</sequence>
<dbReference type="KEGG" id="pact:CA264_08835"/>
<evidence type="ECO:0000259" key="8">
    <source>
        <dbReference type="Pfam" id="PF16582"/>
    </source>
</evidence>
<dbReference type="InterPro" id="IPR012001">
    <property type="entry name" value="Thiamin_PyroP_enz_TPP-bd_dom"/>
</dbReference>
<keyword evidence="3 6" id="KW-0460">Magnesium</keyword>
<dbReference type="InterPro" id="IPR029061">
    <property type="entry name" value="THDP-binding"/>
</dbReference>
<evidence type="ECO:0000256" key="5">
    <source>
        <dbReference type="ARBA" id="ARBA00023211"/>
    </source>
</evidence>
<dbReference type="STRING" id="709015.GCA_000472485_01779"/>
<dbReference type="GO" id="GO:0030145">
    <property type="term" value="F:manganese ion binding"/>
    <property type="evidence" value="ECO:0007669"/>
    <property type="project" value="UniProtKB-UniRule"/>
</dbReference>
<evidence type="ECO:0000256" key="1">
    <source>
        <dbReference type="ARBA" id="ARBA00022679"/>
    </source>
</evidence>
<keyword evidence="10" id="KW-1185">Reference proteome</keyword>
<organism evidence="9 10">
    <name type="scientific">Pontibacter actiniarum</name>
    <dbReference type="NCBI Taxonomy" id="323450"/>
    <lineage>
        <taxon>Bacteria</taxon>
        <taxon>Pseudomonadati</taxon>
        <taxon>Bacteroidota</taxon>
        <taxon>Cytophagia</taxon>
        <taxon>Cytophagales</taxon>
        <taxon>Hymenobacteraceae</taxon>
        <taxon>Pontibacter</taxon>
    </lineage>
</organism>
<dbReference type="SUPFAM" id="SSF52518">
    <property type="entry name" value="Thiamin diphosphate-binding fold (THDP-binding)"/>
    <property type="match status" value="2"/>
</dbReference>
<gene>
    <name evidence="6" type="primary">menD</name>
    <name evidence="9" type="ORF">CA264_08835</name>
</gene>
<dbReference type="Proteomes" id="UP000266292">
    <property type="component" value="Chromosome"/>
</dbReference>
<comment type="subunit">
    <text evidence="6">Homodimer.</text>
</comment>
<proteinExistence type="inferred from homology"/>
<dbReference type="AlphaFoldDB" id="A0A1X9YRP8"/>
<dbReference type="PANTHER" id="PTHR42916:SF1">
    <property type="entry name" value="PROTEIN PHYLLO, CHLOROPLASTIC"/>
    <property type="match status" value="1"/>
</dbReference>
<reference evidence="10" key="1">
    <citation type="submission" date="2017-05" db="EMBL/GenBank/DDBJ databases">
        <authorList>
            <person name="Ray J."/>
            <person name="Price M."/>
            <person name="Deutschbauer A."/>
        </authorList>
    </citation>
    <scope>NUCLEOTIDE SEQUENCE [LARGE SCALE GENOMIC DNA]</scope>
    <source>
        <strain evidence="10">DSM 19842</strain>
    </source>
</reference>
<comment type="pathway">
    <text evidence="6">Quinol/quinone metabolism; menaquinone biosynthesis.</text>
</comment>
<dbReference type="Pfam" id="PF02776">
    <property type="entry name" value="TPP_enzyme_N"/>
    <property type="match status" value="1"/>
</dbReference>
<evidence type="ECO:0000313" key="10">
    <source>
        <dbReference type="Proteomes" id="UP000266292"/>
    </source>
</evidence>
<name>A0A1X9YRP8_9BACT</name>
<dbReference type="EC" id="2.2.1.9" evidence="6"/>
<protein>
    <recommendedName>
        <fullName evidence="6">2-succinyl-5-enolpyruvyl-6-hydroxy-3-cyclohexene-1-carboxylate synthase</fullName>
        <shortName evidence="6">SEPHCHC synthase</shortName>
        <ecNumber evidence="6">2.2.1.9</ecNumber>
    </recommendedName>
    <alternativeName>
        <fullName evidence="6">Menaquinone biosynthesis protein MenD</fullName>
    </alternativeName>
</protein>
<dbReference type="GO" id="GO:0070204">
    <property type="term" value="F:2-succinyl-5-enolpyruvyl-6-hydroxy-3-cyclohexene-1-carboxylic-acid synthase activity"/>
    <property type="evidence" value="ECO:0007669"/>
    <property type="project" value="UniProtKB-UniRule"/>
</dbReference>
<dbReference type="GO" id="GO:0009234">
    <property type="term" value="P:menaquinone biosynthetic process"/>
    <property type="evidence" value="ECO:0007669"/>
    <property type="project" value="UniProtKB-UniRule"/>
</dbReference>
<dbReference type="UniPathway" id="UPA01057">
    <property type="reaction ID" value="UER00164"/>
</dbReference>
<dbReference type="EMBL" id="CP021235">
    <property type="protein sequence ID" value="ARS35533.1"/>
    <property type="molecule type" value="Genomic_DNA"/>
</dbReference>
<dbReference type="CDD" id="cd02009">
    <property type="entry name" value="TPP_SHCHC_synthase"/>
    <property type="match status" value="1"/>
</dbReference>
<dbReference type="OrthoDB" id="9791859at2"/>
<comment type="pathway">
    <text evidence="6">Quinol/quinone metabolism; 1,4-dihydroxy-2-naphthoate biosynthesis; 1,4-dihydroxy-2-naphthoate from chorismate: step 2/7.</text>
</comment>
<dbReference type="Gene3D" id="3.40.50.1220">
    <property type="entry name" value="TPP-binding domain"/>
    <property type="match status" value="1"/>
</dbReference>
<keyword evidence="6" id="KW-0474">Menaquinone biosynthesis</keyword>
<dbReference type="NCBIfam" id="TIGR00173">
    <property type="entry name" value="menD"/>
    <property type="match status" value="1"/>
</dbReference>
<evidence type="ECO:0000259" key="7">
    <source>
        <dbReference type="Pfam" id="PF02776"/>
    </source>
</evidence>
<comment type="cofactor">
    <cofactor evidence="6">
        <name>thiamine diphosphate</name>
        <dbReference type="ChEBI" id="CHEBI:58937"/>
    </cofactor>
    <text evidence="6">Binds 1 thiamine pyrophosphate per subunit.</text>
</comment>
<evidence type="ECO:0000256" key="4">
    <source>
        <dbReference type="ARBA" id="ARBA00023052"/>
    </source>
</evidence>
<comment type="cofactor">
    <cofactor evidence="6">
        <name>Mg(2+)</name>
        <dbReference type="ChEBI" id="CHEBI:18420"/>
    </cofactor>
    <cofactor evidence="6">
        <name>Mn(2+)</name>
        <dbReference type="ChEBI" id="CHEBI:29035"/>
    </cofactor>
</comment>
<keyword evidence="5 6" id="KW-0464">Manganese</keyword>
<feature type="domain" description="Thiamine pyrophosphate enzyme N-terminal TPP-binding" evidence="7">
    <location>
        <begin position="9"/>
        <end position="118"/>
    </location>
</feature>
<comment type="function">
    <text evidence="6">Catalyzes the thiamine diphosphate-dependent decarboxylation of 2-oxoglutarate and the subsequent addition of the resulting succinic semialdehyde-thiamine pyrophosphate anion to isochorismate to yield 2-succinyl-5-enolpyruvyl-6-hydroxy-3-cyclohexene-1-carboxylate (SEPHCHC).</text>
</comment>
<keyword evidence="2 6" id="KW-0479">Metal-binding</keyword>
<dbReference type="UniPathway" id="UPA00079"/>
<dbReference type="Gene3D" id="3.40.50.970">
    <property type="match status" value="2"/>
</dbReference>
<evidence type="ECO:0000256" key="6">
    <source>
        <dbReference type="HAMAP-Rule" id="MF_01659"/>
    </source>
</evidence>
<dbReference type="PANTHER" id="PTHR42916">
    <property type="entry name" value="2-SUCCINYL-5-ENOLPYRUVYL-6-HYDROXY-3-CYCLOHEXENE-1-CARBOXYLATE SYNTHASE"/>
    <property type="match status" value="1"/>
</dbReference>
<comment type="catalytic activity">
    <reaction evidence="6">
        <text>isochorismate + 2-oxoglutarate + H(+) = 5-enolpyruvoyl-6-hydroxy-2-succinyl-cyclohex-3-ene-1-carboxylate + CO2</text>
        <dbReference type="Rhea" id="RHEA:25593"/>
        <dbReference type="ChEBI" id="CHEBI:15378"/>
        <dbReference type="ChEBI" id="CHEBI:16526"/>
        <dbReference type="ChEBI" id="CHEBI:16810"/>
        <dbReference type="ChEBI" id="CHEBI:29780"/>
        <dbReference type="ChEBI" id="CHEBI:58818"/>
        <dbReference type="EC" id="2.2.1.9"/>
    </reaction>
</comment>
<dbReference type="PIRSF" id="PIRSF004983">
    <property type="entry name" value="MenD"/>
    <property type="match status" value="1"/>
</dbReference>
<dbReference type="HAMAP" id="MF_01659">
    <property type="entry name" value="MenD"/>
    <property type="match status" value="1"/>
</dbReference>
<accession>A0A1X9YRP8</accession>
<keyword evidence="1 6" id="KW-0808">Transferase</keyword>
<evidence type="ECO:0000256" key="2">
    <source>
        <dbReference type="ARBA" id="ARBA00022723"/>
    </source>
</evidence>
<evidence type="ECO:0000313" key="9">
    <source>
        <dbReference type="EMBL" id="ARS35533.1"/>
    </source>
</evidence>
<dbReference type="InterPro" id="IPR032264">
    <property type="entry name" value="MenD_middle"/>
</dbReference>
<dbReference type="GO" id="GO:0000287">
    <property type="term" value="F:magnesium ion binding"/>
    <property type="evidence" value="ECO:0007669"/>
    <property type="project" value="UniProtKB-UniRule"/>
</dbReference>
<dbReference type="GO" id="GO:0030976">
    <property type="term" value="F:thiamine pyrophosphate binding"/>
    <property type="evidence" value="ECO:0007669"/>
    <property type="project" value="UniProtKB-UniRule"/>
</dbReference>
<evidence type="ECO:0000256" key="3">
    <source>
        <dbReference type="ARBA" id="ARBA00022842"/>
    </source>
</evidence>
<dbReference type="RefSeq" id="WP_025606435.1">
    <property type="nucleotide sequence ID" value="NZ_CP021235.1"/>
</dbReference>
<keyword evidence="4 6" id="KW-0786">Thiamine pyrophosphate</keyword>
<dbReference type="InterPro" id="IPR004433">
    <property type="entry name" value="MenaQ_synth_MenD"/>
</dbReference>
<dbReference type="CDD" id="cd07037">
    <property type="entry name" value="TPP_PYR_MenD"/>
    <property type="match status" value="1"/>
</dbReference>